<dbReference type="SUPFAM" id="SSF69593">
    <property type="entry name" value="Glycerol-3-phosphate (1)-acyltransferase"/>
    <property type="match status" value="1"/>
</dbReference>
<keyword evidence="7" id="KW-1208">Phospholipid metabolism</keyword>
<evidence type="ECO:0000313" key="10">
    <source>
        <dbReference type="EMBL" id="KAB3529081.1"/>
    </source>
</evidence>
<comment type="domain">
    <text evidence="7">The HXXXXD motif is essential for acyltransferase activity and may constitute the binding site for the phosphate moiety of the glycerol-3-phosphate.</text>
</comment>
<comment type="pathway">
    <text evidence="1">Lipid metabolism.</text>
</comment>
<gene>
    <name evidence="10" type="ORF">F8153_10545</name>
</gene>
<feature type="domain" description="Phospholipid/glycerol acyltransferase" evidence="9">
    <location>
        <begin position="73"/>
        <end position="187"/>
    </location>
</feature>
<evidence type="ECO:0000256" key="1">
    <source>
        <dbReference type="ARBA" id="ARBA00005189"/>
    </source>
</evidence>
<evidence type="ECO:0000256" key="3">
    <source>
        <dbReference type="ARBA" id="ARBA00022516"/>
    </source>
</evidence>
<evidence type="ECO:0000256" key="5">
    <source>
        <dbReference type="ARBA" id="ARBA00023098"/>
    </source>
</evidence>
<keyword evidence="7" id="KW-0594">Phospholipid biosynthesis</keyword>
<proteinExistence type="inferred from homology"/>
<protein>
    <recommendedName>
        <fullName evidence="7">1-acyl-sn-glycerol-3-phosphate acyltransferase</fullName>
        <ecNumber evidence="7">2.3.1.51</ecNumber>
    </recommendedName>
</protein>
<keyword evidence="3 7" id="KW-0444">Lipid biosynthesis</keyword>
<dbReference type="GO" id="GO:0006654">
    <property type="term" value="P:phosphatidic acid biosynthetic process"/>
    <property type="evidence" value="ECO:0007669"/>
    <property type="project" value="TreeGrafter"/>
</dbReference>
<keyword evidence="6 7" id="KW-0012">Acyltransferase</keyword>
<dbReference type="NCBIfam" id="TIGR00530">
    <property type="entry name" value="AGP_acyltrn"/>
    <property type="match status" value="1"/>
</dbReference>
<comment type="catalytic activity">
    <reaction evidence="7">
        <text>a 1-acyl-sn-glycero-3-phosphate + an acyl-CoA = a 1,2-diacyl-sn-glycero-3-phosphate + CoA</text>
        <dbReference type="Rhea" id="RHEA:19709"/>
        <dbReference type="ChEBI" id="CHEBI:57287"/>
        <dbReference type="ChEBI" id="CHEBI:57970"/>
        <dbReference type="ChEBI" id="CHEBI:58342"/>
        <dbReference type="ChEBI" id="CHEBI:58608"/>
        <dbReference type="EC" id="2.3.1.51"/>
    </reaction>
</comment>
<keyword evidence="8" id="KW-1133">Transmembrane helix</keyword>
<comment type="similarity">
    <text evidence="2 7">Belongs to the 1-acyl-sn-glycerol-3-phosphate acyltransferase family.</text>
</comment>
<dbReference type="AlphaFoldDB" id="A0A833HN55"/>
<evidence type="ECO:0000256" key="7">
    <source>
        <dbReference type="RuleBase" id="RU361267"/>
    </source>
</evidence>
<comment type="caution">
    <text evidence="10">The sequence shown here is derived from an EMBL/GenBank/DDBJ whole genome shotgun (WGS) entry which is preliminary data.</text>
</comment>
<accession>A0A833HN55</accession>
<reference evidence="10 11" key="1">
    <citation type="submission" date="2019-10" db="EMBL/GenBank/DDBJ databases">
        <title>Alkaliphilus serpentinus sp. nov. and Alkaliphilus pronyensis sp. nov., two novel anaerobic alkaliphilic species isolated from the serpentinized-hosted hydrothermal field of the Prony Bay (New Caledonia).</title>
        <authorList>
            <person name="Postec A."/>
        </authorList>
    </citation>
    <scope>NUCLEOTIDE SEQUENCE [LARGE SCALE GENOMIC DNA]</scope>
    <source>
        <strain evidence="10 11">LacT</strain>
    </source>
</reference>
<dbReference type="InterPro" id="IPR002123">
    <property type="entry name" value="Plipid/glycerol_acylTrfase"/>
</dbReference>
<sequence length="238" mass="27107">MMRTIIWFVYFWLHLIYVSIYIPSVKRLMKKGAIDERRRLVQKIAYNWSRKLIGLTGSTIEVEGLENIPRGPVLFASNHQGNFDIPLLLANIPKPVAFVAKIELKKLPLVSSWMEYMECVFIDRKDMRQSLRTIGSAIEILKSGQSMVIFPEGTRSKSSEIQPFKPGSLKMAARAGVKIVPVTIIDSYKIMEANNNKIKPAKVKIIFSNPIETEDLDKATDLTVKTFQVIKENLQKPV</sequence>
<evidence type="ECO:0000313" key="11">
    <source>
        <dbReference type="Proteomes" id="UP000465601"/>
    </source>
</evidence>
<dbReference type="Pfam" id="PF01553">
    <property type="entry name" value="Acyltransferase"/>
    <property type="match status" value="1"/>
</dbReference>
<keyword evidence="11" id="KW-1185">Reference proteome</keyword>
<evidence type="ECO:0000256" key="8">
    <source>
        <dbReference type="SAM" id="Phobius"/>
    </source>
</evidence>
<dbReference type="GO" id="GO:0016020">
    <property type="term" value="C:membrane"/>
    <property type="evidence" value="ECO:0007669"/>
    <property type="project" value="InterPro"/>
</dbReference>
<dbReference type="Proteomes" id="UP000465601">
    <property type="component" value="Unassembled WGS sequence"/>
</dbReference>
<evidence type="ECO:0000256" key="4">
    <source>
        <dbReference type="ARBA" id="ARBA00022679"/>
    </source>
</evidence>
<evidence type="ECO:0000256" key="6">
    <source>
        <dbReference type="ARBA" id="ARBA00023315"/>
    </source>
</evidence>
<name>A0A833HN55_9FIRM</name>
<dbReference type="InterPro" id="IPR004552">
    <property type="entry name" value="AGP_acyltrans"/>
</dbReference>
<dbReference type="PANTHER" id="PTHR10434:SF64">
    <property type="entry name" value="1-ACYL-SN-GLYCEROL-3-PHOSPHATE ACYLTRANSFERASE-RELATED"/>
    <property type="match status" value="1"/>
</dbReference>
<dbReference type="EMBL" id="WBZB01000037">
    <property type="protein sequence ID" value="KAB3529081.1"/>
    <property type="molecule type" value="Genomic_DNA"/>
</dbReference>
<dbReference type="EC" id="2.3.1.51" evidence="7"/>
<dbReference type="OrthoDB" id="9803035at2"/>
<keyword evidence="4 7" id="KW-0808">Transferase</keyword>
<dbReference type="CDD" id="cd07989">
    <property type="entry name" value="LPLAT_AGPAT-like"/>
    <property type="match status" value="1"/>
</dbReference>
<dbReference type="PANTHER" id="PTHR10434">
    <property type="entry name" value="1-ACYL-SN-GLYCEROL-3-PHOSPHATE ACYLTRANSFERASE"/>
    <property type="match status" value="1"/>
</dbReference>
<evidence type="ECO:0000256" key="2">
    <source>
        <dbReference type="ARBA" id="ARBA00008655"/>
    </source>
</evidence>
<dbReference type="SMART" id="SM00563">
    <property type="entry name" value="PlsC"/>
    <property type="match status" value="1"/>
</dbReference>
<keyword evidence="8" id="KW-0812">Transmembrane</keyword>
<dbReference type="GO" id="GO:0003841">
    <property type="term" value="F:1-acylglycerol-3-phosphate O-acyltransferase activity"/>
    <property type="evidence" value="ECO:0007669"/>
    <property type="project" value="UniProtKB-UniRule"/>
</dbReference>
<feature type="transmembrane region" description="Helical" evidence="8">
    <location>
        <begin position="6"/>
        <end position="22"/>
    </location>
</feature>
<organism evidence="10 11">
    <name type="scientific">Alkaliphilus serpentinus</name>
    <dbReference type="NCBI Taxonomy" id="1482731"/>
    <lineage>
        <taxon>Bacteria</taxon>
        <taxon>Bacillati</taxon>
        <taxon>Bacillota</taxon>
        <taxon>Clostridia</taxon>
        <taxon>Peptostreptococcales</taxon>
        <taxon>Natronincolaceae</taxon>
        <taxon>Alkaliphilus</taxon>
    </lineage>
</organism>
<keyword evidence="5 7" id="KW-0443">Lipid metabolism</keyword>
<keyword evidence="8" id="KW-0472">Membrane</keyword>
<evidence type="ECO:0000259" key="9">
    <source>
        <dbReference type="SMART" id="SM00563"/>
    </source>
</evidence>